<keyword evidence="6 14" id="KW-0547">Nucleotide-binding</keyword>
<evidence type="ECO:0000256" key="6">
    <source>
        <dbReference type="ARBA" id="ARBA00022741"/>
    </source>
</evidence>
<dbReference type="Gene3D" id="3.30.54.20">
    <property type="match status" value="1"/>
</dbReference>
<dbReference type="CDD" id="cd00673">
    <property type="entry name" value="AlaRS_core"/>
    <property type="match status" value="1"/>
</dbReference>
<dbReference type="Proteomes" id="UP000724672">
    <property type="component" value="Unassembled WGS sequence"/>
</dbReference>
<dbReference type="GO" id="GO:0140096">
    <property type="term" value="F:catalytic activity, acting on a protein"/>
    <property type="evidence" value="ECO:0007669"/>
    <property type="project" value="UniProtKB-ARBA"/>
</dbReference>
<evidence type="ECO:0000256" key="7">
    <source>
        <dbReference type="ARBA" id="ARBA00022833"/>
    </source>
</evidence>
<dbReference type="PROSITE" id="PS50860">
    <property type="entry name" value="AA_TRNA_LIGASE_II_ALA"/>
    <property type="match status" value="1"/>
</dbReference>
<keyword evidence="3 14" id="KW-0820">tRNA-binding</keyword>
<comment type="similarity">
    <text evidence="2 14">Belongs to the class-II aminoacyl-tRNA synthetase family.</text>
</comment>
<dbReference type="InterPro" id="IPR018164">
    <property type="entry name" value="Ala-tRNA-synth_IIc_N"/>
</dbReference>
<evidence type="ECO:0000256" key="12">
    <source>
        <dbReference type="ARBA" id="ARBA00024779"/>
    </source>
</evidence>
<dbReference type="GO" id="GO:0016740">
    <property type="term" value="F:transferase activity"/>
    <property type="evidence" value="ECO:0007669"/>
    <property type="project" value="UniProtKB-ARBA"/>
</dbReference>
<reference evidence="17" key="1">
    <citation type="submission" date="2019-12" db="EMBL/GenBank/DDBJ databases">
        <title>Clostridiaceae gen. nov. sp. nov., isolated from sediment in Xinjiang, China.</title>
        <authorList>
            <person name="Zhang R."/>
        </authorList>
    </citation>
    <scope>NUCLEOTIDE SEQUENCE</scope>
    <source>
        <strain evidence="17">D2Q-11</strain>
    </source>
</reference>
<dbReference type="NCBIfam" id="TIGR00344">
    <property type="entry name" value="alaS"/>
    <property type="match status" value="1"/>
</dbReference>
<keyword evidence="5 14" id="KW-0479">Metal-binding</keyword>
<dbReference type="InterPro" id="IPR045864">
    <property type="entry name" value="aa-tRNA-synth_II/BPL/LPL"/>
</dbReference>
<comment type="function">
    <text evidence="12 14">Catalyzes the attachment of alanine to tRNA(Ala) in a two-step reaction: alanine is first activated by ATP to form Ala-AMP and then transferred to the acceptor end of tRNA(Ala). Also edits incorrectly charged Ser-tRNA(Ala) and Gly-tRNA(Ala) via its editing domain.</text>
</comment>
<evidence type="ECO:0000313" key="17">
    <source>
        <dbReference type="EMBL" id="MBS4540044.1"/>
    </source>
</evidence>
<dbReference type="SUPFAM" id="SSF101353">
    <property type="entry name" value="Putative anticodon-binding domain of alanyl-tRNA synthetase (AlaRS)"/>
    <property type="match status" value="1"/>
</dbReference>
<dbReference type="InterPro" id="IPR003156">
    <property type="entry name" value="DHHA1_dom"/>
</dbReference>
<dbReference type="Pfam" id="PF01411">
    <property type="entry name" value="tRNA-synt_2c"/>
    <property type="match status" value="1"/>
</dbReference>
<dbReference type="PANTHER" id="PTHR11777:SF9">
    <property type="entry name" value="ALANINE--TRNA LIGASE, CYTOPLASMIC"/>
    <property type="match status" value="1"/>
</dbReference>
<evidence type="ECO:0000256" key="3">
    <source>
        <dbReference type="ARBA" id="ARBA00022555"/>
    </source>
</evidence>
<feature type="domain" description="Alanyl-transfer RNA synthetases family profile" evidence="16">
    <location>
        <begin position="4"/>
        <end position="710"/>
    </location>
</feature>
<keyword evidence="15" id="KW-0175">Coiled coil</keyword>
<dbReference type="InterPro" id="IPR018163">
    <property type="entry name" value="Thr/Ala-tRNA-synth_IIc_edit"/>
</dbReference>
<evidence type="ECO:0000256" key="10">
    <source>
        <dbReference type="ARBA" id="ARBA00022917"/>
    </source>
</evidence>
<evidence type="ECO:0000256" key="2">
    <source>
        <dbReference type="ARBA" id="ARBA00008226"/>
    </source>
</evidence>
<dbReference type="InterPro" id="IPR018162">
    <property type="entry name" value="Ala-tRNA-ligase_IIc_anticod-bd"/>
</dbReference>
<keyword evidence="7 14" id="KW-0862">Zinc</keyword>
<dbReference type="FunFam" id="3.30.930.10:FF:000004">
    <property type="entry name" value="Alanine--tRNA ligase"/>
    <property type="match status" value="1"/>
</dbReference>
<dbReference type="SUPFAM" id="SSF55186">
    <property type="entry name" value="ThrRS/AlaRS common domain"/>
    <property type="match status" value="1"/>
</dbReference>
<evidence type="ECO:0000256" key="4">
    <source>
        <dbReference type="ARBA" id="ARBA00022598"/>
    </source>
</evidence>
<gene>
    <name evidence="14 17" type="primary">alaS</name>
    <name evidence="17" type="ORF">GOQ27_16320</name>
</gene>
<dbReference type="SUPFAM" id="SSF50447">
    <property type="entry name" value="Translation proteins"/>
    <property type="match status" value="1"/>
</dbReference>
<keyword evidence="8 14" id="KW-0067">ATP-binding</keyword>
<dbReference type="PRINTS" id="PR00980">
    <property type="entry name" value="TRNASYNTHALA"/>
</dbReference>
<evidence type="ECO:0000256" key="13">
    <source>
        <dbReference type="ARBA" id="ARBA00048300"/>
    </source>
</evidence>
<comment type="cofactor">
    <cofactor evidence="14">
        <name>Zn(2+)</name>
        <dbReference type="ChEBI" id="CHEBI:29105"/>
    </cofactor>
    <text evidence="14">Binds 1 zinc ion per subunit.</text>
</comment>
<sequence>MNNYSLHKIREEYLNFFKEKNHLVRESFSLVPKNDKSLLLINAGMAPLKPYFIGTLEPPNKRMSTCQKCVRTGDIENVGKTDRHGTFFEMLGNFSFGDYFKTEAIDWAWEFMTEVLKISKDKLWVSVYLDDDDAYKIWNEKIGVSKDRIVRLGKEDNFWEMEVGPCGPCSEIYIDRGEKYSCGDEDCKPGCECDRYVEVWNLVFSQYDKDEKGNYNPLPNPNIDTGMGLERITAVLNDANNIFEIEPIITIINEVEKTANVKYGEDKKTDVSIRVITDHIRAMTFLVCDGVIPSNEGRGYVLRRVIRRASRHGKLLGIKGNFLNRLVDSVIDNWKEFYNELDDMKGQIKKIIKIEEEKFEETIDQGIEILKSYINEMKSNNETTLKGEKAFKLYDTYGFPLDLTKEILEDEDLKVDEEQFNKEMESQRNRARSARSSDGIEAWDANKSLDLDVGIKTEFEGYDKLSSQSKVLAIIKESQSIEKLSENEEGYIILDNTPFYGESGGQIGDKGTIENKYFTGSVYDTKRNNDRFLHLVKVNSGEIRVGDQVNALVDKSIRSDIARNHSATHLLHKALKEVIGEHVNQAGSLVTEDRLRFDFTHFEALTKEQVNEIEKVVNKQIFDSLQVEVLETSIDEAKQMGATALFDEKYGEKVRLVKIGDYSMELCGGTHINNVSQIGMFKIIGESGIASGVRRIEAVTGRKLYNMINEMENEINSIATILKTNKDNFIEKAKSTINEVKTLEKEIDMLKSKLANSKIDDLLKEVYKVDGINIITKKIDGMDIDGLRQLGDKLKDKTDNIVVVLGTEKDNKVNFIATATQDAVKEGIHCGNIIREVAKTTGGGGGGRPNMAQAGGKDPAKIQEALNKVKELVKEQLNK</sequence>
<dbReference type="GO" id="GO:0006419">
    <property type="term" value="P:alanyl-tRNA aminoacylation"/>
    <property type="evidence" value="ECO:0007669"/>
    <property type="project" value="UniProtKB-UniRule"/>
</dbReference>
<proteinExistence type="inferred from homology"/>
<dbReference type="PANTHER" id="PTHR11777">
    <property type="entry name" value="ALANYL-TRNA SYNTHETASE"/>
    <property type="match status" value="1"/>
</dbReference>
<dbReference type="InterPro" id="IPR012947">
    <property type="entry name" value="tRNA_SAD"/>
</dbReference>
<dbReference type="InterPro" id="IPR023033">
    <property type="entry name" value="Ala_tRNA_ligase_euk/bac"/>
</dbReference>
<dbReference type="FunFam" id="3.30.980.10:FF:000004">
    <property type="entry name" value="Alanine--tRNA ligase, cytoplasmic"/>
    <property type="match status" value="1"/>
</dbReference>
<keyword evidence="18" id="KW-1185">Reference proteome</keyword>
<accession>A0A942UVK4</accession>
<feature type="binding site" evidence="14">
    <location>
        <position position="569"/>
    </location>
    <ligand>
        <name>Zn(2+)</name>
        <dbReference type="ChEBI" id="CHEBI:29105"/>
    </ligand>
</feature>
<dbReference type="GO" id="GO:0008270">
    <property type="term" value="F:zinc ion binding"/>
    <property type="evidence" value="ECO:0007669"/>
    <property type="project" value="UniProtKB-UniRule"/>
</dbReference>
<comment type="domain">
    <text evidence="14">Consists of three domains; the N-terminal catalytic domain, the editing domain and the C-terminal C-Ala domain. The editing domain removes incorrectly charged amino acids, while the C-Ala domain, along with tRNA(Ala), serves as a bridge to cooperatively bring together the editing and aminoacylation centers thus stimulating deacylation of misacylated tRNAs.</text>
</comment>
<dbReference type="Gene3D" id="2.40.30.130">
    <property type="match status" value="1"/>
</dbReference>
<keyword evidence="9 14" id="KW-0694">RNA-binding</keyword>
<dbReference type="InterPro" id="IPR050058">
    <property type="entry name" value="Ala-tRNA_ligase"/>
</dbReference>
<dbReference type="EC" id="6.1.1.7" evidence="14"/>
<dbReference type="InterPro" id="IPR009000">
    <property type="entry name" value="Transl_B-barrel_sf"/>
</dbReference>
<feature type="binding site" evidence="14">
    <location>
        <position position="671"/>
    </location>
    <ligand>
        <name>Zn(2+)</name>
        <dbReference type="ChEBI" id="CHEBI:29105"/>
    </ligand>
</feature>
<evidence type="ECO:0000259" key="16">
    <source>
        <dbReference type="PROSITE" id="PS50860"/>
    </source>
</evidence>
<feature type="coiled-coil region" evidence="15">
    <location>
        <begin position="726"/>
        <end position="760"/>
    </location>
</feature>
<dbReference type="GO" id="GO:0005829">
    <property type="term" value="C:cytosol"/>
    <property type="evidence" value="ECO:0007669"/>
    <property type="project" value="TreeGrafter"/>
</dbReference>
<protein>
    <recommendedName>
        <fullName evidence="14">Alanine--tRNA ligase</fullName>
        <ecNumber evidence="14">6.1.1.7</ecNumber>
    </recommendedName>
    <alternativeName>
        <fullName evidence="14">Alanyl-tRNA synthetase</fullName>
        <shortName evidence="14">AlaRS</shortName>
    </alternativeName>
</protein>
<evidence type="ECO:0000256" key="11">
    <source>
        <dbReference type="ARBA" id="ARBA00023146"/>
    </source>
</evidence>
<keyword evidence="11 14" id="KW-0030">Aminoacyl-tRNA synthetase</keyword>
<dbReference type="AlphaFoldDB" id="A0A942UVK4"/>
<dbReference type="InterPro" id="IPR002318">
    <property type="entry name" value="Ala-tRNA-lgiase_IIc"/>
</dbReference>
<comment type="subcellular location">
    <subcellularLocation>
        <location evidence="1 14">Cytoplasm</location>
    </subcellularLocation>
</comment>
<feature type="binding site" evidence="14">
    <location>
        <position position="565"/>
    </location>
    <ligand>
        <name>Zn(2+)</name>
        <dbReference type="ChEBI" id="CHEBI:29105"/>
    </ligand>
</feature>
<evidence type="ECO:0000256" key="15">
    <source>
        <dbReference type="SAM" id="Coils"/>
    </source>
</evidence>
<evidence type="ECO:0000256" key="5">
    <source>
        <dbReference type="ARBA" id="ARBA00022723"/>
    </source>
</evidence>
<dbReference type="InterPro" id="IPR018165">
    <property type="entry name" value="Ala-tRNA-synth_IIc_core"/>
</dbReference>
<evidence type="ECO:0000256" key="1">
    <source>
        <dbReference type="ARBA" id="ARBA00004496"/>
    </source>
</evidence>
<dbReference type="Pfam" id="PF02272">
    <property type="entry name" value="DHHA1"/>
    <property type="match status" value="1"/>
</dbReference>
<dbReference type="RefSeq" id="WP_203367942.1">
    <property type="nucleotide sequence ID" value="NZ_WSFT01000053.1"/>
</dbReference>
<dbReference type="FunFam" id="3.30.54.20:FF:000001">
    <property type="entry name" value="Alanine--tRNA ligase"/>
    <property type="match status" value="1"/>
</dbReference>
<dbReference type="FunFam" id="3.10.310.40:FF:000001">
    <property type="entry name" value="Alanine--tRNA ligase"/>
    <property type="match status" value="1"/>
</dbReference>
<feature type="binding site" evidence="14">
    <location>
        <position position="667"/>
    </location>
    <ligand>
        <name>Zn(2+)</name>
        <dbReference type="ChEBI" id="CHEBI:29105"/>
    </ligand>
</feature>
<evidence type="ECO:0000256" key="8">
    <source>
        <dbReference type="ARBA" id="ARBA00022840"/>
    </source>
</evidence>
<evidence type="ECO:0000256" key="9">
    <source>
        <dbReference type="ARBA" id="ARBA00022884"/>
    </source>
</evidence>
<keyword evidence="14" id="KW-0963">Cytoplasm</keyword>
<dbReference type="Gene3D" id="3.30.980.10">
    <property type="entry name" value="Threonyl-trna Synthetase, Chain A, domain 2"/>
    <property type="match status" value="1"/>
</dbReference>
<dbReference type="GO" id="GO:0004813">
    <property type="term" value="F:alanine-tRNA ligase activity"/>
    <property type="evidence" value="ECO:0007669"/>
    <property type="project" value="UniProtKB-UniRule"/>
</dbReference>
<dbReference type="Gene3D" id="3.30.930.10">
    <property type="entry name" value="Bira Bifunctional Protein, Domain 2"/>
    <property type="match status" value="1"/>
</dbReference>
<dbReference type="EMBL" id="WSFT01000053">
    <property type="protein sequence ID" value="MBS4540044.1"/>
    <property type="molecule type" value="Genomic_DNA"/>
</dbReference>
<dbReference type="FunFam" id="2.40.30.130:FF:000001">
    <property type="entry name" value="Alanine--tRNA ligase"/>
    <property type="match status" value="1"/>
</dbReference>
<comment type="caution">
    <text evidence="17">The sequence shown here is derived from an EMBL/GenBank/DDBJ whole genome shotgun (WGS) entry which is preliminary data.</text>
</comment>
<name>A0A942UVK4_9FIRM</name>
<dbReference type="GO" id="GO:0005524">
    <property type="term" value="F:ATP binding"/>
    <property type="evidence" value="ECO:0007669"/>
    <property type="project" value="UniProtKB-UniRule"/>
</dbReference>
<dbReference type="SUPFAM" id="SSF55681">
    <property type="entry name" value="Class II aaRS and biotin synthetases"/>
    <property type="match status" value="1"/>
</dbReference>
<dbReference type="Gene3D" id="3.10.310.40">
    <property type="match status" value="1"/>
</dbReference>
<dbReference type="GO" id="GO:0002161">
    <property type="term" value="F:aminoacyl-tRNA deacylase activity"/>
    <property type="evidence" value="ECO:0007669"/>
    <property type="project" value="TreeGrafter"/>
</dbReference>
<comment type="catalytic activity">
    <reaction evidence="13 14">
        <text>tRNA(Ala) + L-alanine + ATP = L-alanyl-tRNA(Ala) + AMP + diphosphate</text>
        <dbReference type="Rhea" id="RHEA:12540"/>
        <dbReference type="Rhea" id="RHEA-COMP:9657"/>
        <dbReference type="Rhea" id="RHEA-COMP:9923"/>
        <dbReference type="ChEBI" id="CHEBI:30616"/>
        <dbReference type="ChEBI" id="CHEBI:33019"/>
        <dbReference type="ChEBI" id="CHEBI:57972"/>
        <dbReference type="ChEBI" id="CHEBI:78442"/>
        <dbReference type="ChEBI" id="CHEBI:78497"/>
        <dbReference type="ChEBI" id="CHEBI:456215"/>
        <dbReference type="EC" id="6.1.1.7"/>
    </reaction>
</comment>
<dbReference type="GO" id="GO:0000049">
    <property type="term" value="F:tRNA binding"/>
    <property type="evidence" value="ECO:0007669"/>
    <property type="project" value="UniProtKB-KW"/>
</dbReference>
<dbReference type="Pfam" id="PF07973">
    <property type="entry name" value="tRNA_SAD"/>
    <property type="match status" value="1"/>
</dbReference>
<organism evidence="17 18">
    <name type="scientific">Anaeromonas frigoriresistens</name>
    <dbReference type="NCBI Taxonomy" id="2683708"/>
    <lineage>
        <taxon>Bacteria</taxon>
        <taxon>Bacillati</taxon>
        <taxon>Bacillota</taxon>
        <taxon>Tissierellia</taxon>
        <taxon>Tissierellales</taxon>
        <taxon>Thermohalobacteraceae</taxon>
        <taxon>Anaeromonas</taxon>
    </lineage>
</organism>
<keyword evidence="4 14" id="KW-0436">Ligase</keyword>
<evidence type="ECO:0000256" key="14">
    <source>
        <dbReference type="HAMAP-Rule" id="MF_00036"/>
    </source>
</evidence>
<dbReference type="HAMAP" id="MF_00036_B">
    <property type="entry name" value="Ala_tRNA_synth_B"/>
    <property type="match status" value="1"/>
</dbReference>
<dbReference type="SMART" id="SM00863">
    <property type="entry name" value="tRNA_SAD"/>
    <property type="match status" value="1"/>
</dbReference>
<evidence type="ECO:0000313" key="18">
    <source>
        <dbReference type="Proteomes" id="UP000724672"/>
    </source>
</evidence>
<keyword evidence="10 14" id="KW-0648">Protein biosynthesis</keyword>
<dbReference type="Gene3D" id="6.10.250.550">
    <property type="match status" value="1"/>
</dbReference>